<evidence type="ECO:0000313" key="3">
    <source>
        <dbReference type="Proteomes" id="UP000322873"/>
    </source>
</evidence>
<dbReference type="EMBL" id="VICG01000003">
    <property type="protein sequence ID" value="KAA8573737.1"/>
    <property type="molecule type" value="Genomic_DNA"/>
</dbReference>
<comment type="caution">
    <text evidence="2">The sequence shown here is derived from an EMBL/GenBank/DDBJ whole genome shotgun (WGS) entry which is preliminary data.</text>
</comment>
<evidence type="ECO:0000313" key="2">
    <source>
        <dbReference type="EMBL" id="KAA8573737.1"/>
    </source>
</evidence>
<name>A0A5M9JYK0_MONFR</name>
<dbReference type="Proteomes" id="UP000322873">
    <property type="component" value="Unassembled WGS sequence"/>
</dbReference>
<keyword evidence="3" id="KW-1185">Reference proteome</keyword>
<sequence>MGVRDGVKDAIPGRCRRNMQFKSRSERARDCLNSGPSYESTGNRGSESTVATLVCSLSSAIKGLELVGYEQIVGPWRLRHDLKACHRVACYGSRPEQMCKCVVCSV</sequence>
<feature type="compositionally biased region" description="Polar residues" evidence="1">
    <location>
        <begin position="34"/>
        <end position="46"/>
    </location>
</feature>
<gene>
    <name evidence="2" type="ORF">EYC84_005303</name>
</gene>
<dbReference type="AlphaFoldDB" id="A0A5M9JYK0"/>
<evidence type="ECO:0000256" key="1">
    <source>
        <dbReference type="SAM" id="MobiDB-lite"/>
    </source>
</evidence>
<organism evidence="2 3">
    <name type="scientific">Monilinia fructicola</name>
    <name type="common">Brown rot fungus</name>
    <name type="synonym">Ciboria fructicola</name>
    <dbReference type="NCBI Taxonomy" id="38448"/>
    <lineage>
        <taxon>Eukaryota</taxon>
        <taxon>Fungi</taxon>
        <taxon>Dikarya</taxon>
        <taxon>Ascomycota</taxon>
        <taxon>Pezizomycotina</taxon>
        <taxon>Leotiomycetes</taxon>
        <taxon>Helotiales</taxon>
        <taxon>Sclerotiniaceae</taxon>
        <taxon>Monilinia</taxon>
    </lineage>
</organism>
<proteinExistence type="predicted"/>
<feature type="region of interest" description="Disordered" evidence="1">
    <location>
        <begin position="26"/>
        <end position="46"/>
    </location>
</feature>
<protein>
    <submittedName>
        <fullName evidence="2">Uncharacterized protein</fullName>
    </submittedName>
</protein>
<reference evidence="2 3" key="1">
    <citation type="submission" date="2019-06" db="EMBL/GenBank/DDBJ databases">
        <title>Genome Sequence of the Brown Rot Fungal Pathogen Monilinia fructicola.</title>
        <authorList>
            <person name="De Miccolis Angelini R.M."/>
            <person name="Landi L."/>
            <person name="Abate D."/>
            <person name="Pollastro S."/>
            <person name="Romanazzi G."/>
            <person name="Faretra F."/>
        </authorList>
    </citation>
    <scope>NUCLEOTIDE SEQUENCE [LARGE SCALE GENOMIC DNA]</scope>
    <source>
        <strain evidence="2 3">Mfrc123</strain>
    </source>
</reference>
<accession>A0A5M9JYK0</accession>